<dbReference type="EMBL" id="CP041147">
    <property type="protein sequence ID" value="QDF64728.1"/>
    <property type="molecule type" value="Genomic_DNA"/>
</dbReference>
<reference evidence="1 2" key="1">
    <citation type="submission" date="2019-06" db="EMBL/GenBank/DDBJ databases">
        <title>Mycoplasma nasistruthionis sp. nov. str Ms03.</title>
        <authorList>
            <person name="Botes A."/>
        </authorList>
    </citation>
    <scope>NUCLEOTIDE SEQUENCE [LARGE SCALE GENOMIC DNA]</scope>
    <source>
        <strain evidence="1 2">Ms03</strain>
    </source>
</reference>
<sequence>MKKIFKYIFGFSAIIGSSPLIISATDSGKQKIFFGKNEYLKMYEPYYRKMGMWDIVKKLNDIKTKNQYINHRVNVGVIEVGSEFYKSDYKFGFLSLNTPYEPDKVSLVEFHDRKINEVFTKHALSVVSTIGTKGGINPGAYIYYAHKQNDRNFSEKL</sequence>
<proteinExistence type="predicted"/>
<organism evidence="1 2">
    <name type="scientific">Mycoplasma nasistruthionis</name>
    <dbReference type="NCBI Taxonomy" id="353852"/>
    <lineage>
        <taxon>Bacteria</taxon>
        <taxon>Bacillati</taxon>
        <taxon>Mycoplasmatota</taxon>
        <taxon>Mollicutes</taxon>
        <taxon>Mycoplasmataceae</taxon>
        <taxon>Mycoplasma</taxon>
    </lineage>
</organism>
<accession>A0A4Y6I751</accession>
<dbReference type="Proteomes" id="UP000315201">
    <property type="component" value="Chromosome"/>
</dbReference>
<name>A0A4Y6I751_9MOLU</name>
<keyword evidence="2" id="KW-1185">Reference proteome</keyword>
<gene>
    <name evidence="1" type="ORF">FIV53_00065</name>
</gene>
<evidence type="ECO:0000313" key="1">
    <source>
        <dbReference type="EMBL" id="QDF64728.1"/>
    </source>
</evidence>
<dbReference type="AlphaFoldDB" id="A0A4Y6I751"/>
<protein>
    <submittedName>
        <fullName evidence="1">Uncharacterized protein</fullName>
    </submittedName>
</protein>
<evidence type="ECO:0000313" key="2">
    <source>
        <dbReference type="Proteomes" id="UP000315201"/>
    </source>
</evidence>
<dbReference type="RefSeq" id="WP_208664797.1">
    <property type="nucleotide sequence ID" value="NZ_CP041147.1"/>
</dbReference>